<dbReference type="EMBL" id="CP092109">
    <property type="protein sequence ID" value="UWZ80327.1"/>
    <property type="molecule type" value="Genomic_DNA"/>
</dbReference>
<proteinExistence type="predicted"/>
<dbReference type="Proteomes" id="UP001060414">
    <property type="component" value="Chromosome"/>
</dbReference>
<name>A0ABY5ZMD2_9BACT</name>
<organism evidence="1 2">
    <name type="scientific">Geoalkalibacter halelectricus</name>
    <dbReference type="NCBI Taxonomy" id="2847045"/>
    <lineage>
        <taxon>Bacteria</taxon>
        <taxon>Pseudomonadati</taxon>
        <taxon>Thermodesulfobacteriota</taxon>
        <taxon>Desulfuromonadia</taxon>
        <taxon>Desulfuromonadales</taxon>
        <taxon>Geoalkalibacteraceae</taxon>
        <taxon>Geoalkalibacter</taxon>
    </lineage>
</organism>
<sequence>MQQALRKEVIIKSGGIIEIQSSELQEGTRAEVIILVGSPSQKPSLRNLIGAGKGCFASPGEVDRFLRHERDQWP</sequence>
<gene>
    <name evidence="1" type="ORF">L9S41_02730</name>
</gene>
<reference evidence="1" key="1">
    <citation type="journal article" date="2022" name="Environ. Microbiol.">
        <title>Geoalkalibacter halelectricus SAP #1 sp. nov. possessing extracellular electron transfer and mineral#reducing capabilities from a haloalkaline environment.</title>
        <authorList>
            <person name="Yadav S."/>
            <person name="Singh R."/>
            <person name="Sundharam S.S."/>
            <person name="Chaudhary S."/>
            <person name="Krishnamurthi S."/>
            <person name="Patil S.A."/>
        </authorList>
    </citation>
    <scope>NUCLEOTIDE SEQUENCE</scope>
    <source>
        <strain evidence="1">SAP-1</strain>
    </source>
</reference>
<evidence type="ECO:0000313" key="1">
    <source>
        <dbReference type="EMBL" id="UWZ80327.1"/>
    </source>
</evidence>
<protein>
    <submittedName>
        <fullName evidence="1">Uncharacterized protein</fullName>
    </submittedName>
</protein>
<dbReference type="RefSeq" id="WP_260748684.1">
    <property type="nucleotide sequence ID" value="NZ_CP092109.1"/>
</dbReference>
<keyword evidence="2" id="KW-1185">Reference proteome</keyword>
<accession>A0ABY5ZMD2</accession>
<evidence type="ECO:0000313" key="2">
    <source>
        <dbReference type="Proteomes" id="UP001060414"/>
    </source>
</evidence>